<dbReference type="GO" id="GO:0003677">
    <property type="term" value="F:DNA binding"/>
    <property type="evidence" value="ECO:0007669"/>
    <property type="project" value="UniProtKB-KW"/>
</dbReference>
<feature type="region of interest" description="Disordered" evidence="5">
    <location>
        <begin position="485"/>
        <end position="507"/>
    </location>
</feature>
<dbReference type="Pfam" id="PF20172">
    <property type="entry name" value="DUF6538"/>
    <property type="match status" value="1"/>
</dbReference>
<dbReference type="AlphaFoldDB" id="A0A3S0J211"/>
<dbReference type="InterPro" id="IPR013762">
    <property type="entry name" value="Integrase-like_cat_sf"/>
</dbReference>
<keyword evidence="2" id="KW-0229">DNA integration</keyword>
<dbReference type="GO" id="GO:0006310">
    <property type="term" value="P:DNA recombination"/>
    <property type="evidence" value="ECO:0007669"/>
    <property type="project" value="UniProtKB-KW"/>
</dbReference>
<evidence type="ECO:0000313" key="7">
    <source>
        <dbReference type="EMBL" id="RTQ92151.1"/>
    </source>
</evidence>
<keyword evidence="3" id="KW-0238">DNA-binding</keyword>
<feature type="domain" description="DUF6538" evidence="6">
    <location>
        <begin position="6"/>
        <end position="64"/>
    </location>
</feature>
<evidence type="ECO:0000313" key="8">
    <source>
        <dbReference type="Proteomes" id="UP000271705"/>
    </source>
</evidence>
<dbReference type="GO" id="GO:0015074">
    <property type="term" value="P:DNA integration"/>
    <property type="evidence" value="ECO:0007669"/>
    <property type="project" value="UniProtKB-KW"/>
</dbReference>
<dbReference type="RefSeq" id="WP_126927608.1">
    <property type="nucleotide sequence ID" value="NZ_RXLZ01000002.1"/>
</dbReference>
<dbReference type="Proteomes" id="UP000271705">
    <property type="component" value="Unassembled WGS sequence"/>
</dbReference>
<sequence length="507" mass="56120">MRLPSYLTRSSTGRYQFRMRVPTDMRGIVGKPFVKHPLGTHLHSARVAALAIAQRYAQAFDAIRDGCMTKKGLTVEDVLRSVAENGSRRYEIDLPGFRLRTTDAADHARAMEALEEIGKFHFGDTGAVPAAAGPNPLESAAAQPLPAETISLVDAKRIWQDKVAAEDIEVKTVGIKLLPVTELIEFLGAERELHTITRPEMARFYDHLAKRGLTRSTLNNRQSYLAGKRGFFTWAMASGYVLKGDNVAAGHVSVSMAEKRKRRKFGFQAFTLDQIHQLFAPDSFKQLSTGARWAALLGLYTGARAGEIGQLFTLDVKEEEGIPCIRFTDEGEDQRLKTDVSNRVVPLHPDLIKLGFLDYVAERRESGDWRLFPQADSKAKNGAGNWISKAFSYYLQKHSGGWPKAKRGFHSLRKTVIQEMQGSGVASEMRAQIVGHELDDEHHATYSRPFTVSEKLNGAGGTPALGVLDYGIDLEALRTLPARKIGRRSSNTSARSTKVGGKGRERN</sequence>
<accession>A0A3S0J211</accession>
<evidence type="ECO:0000259" key="6">
    <source>
        <dbReference type="Pfam" id="PF20172"/>
    </source>
</evidence>
<evidence type="ECO:0000256" key="4">
    <source>
        <dbReference type="ARBA" id="ARBA00023172"/>
    </source>
</evidence>
<dbReference type="CDD" id="cd01184">
    <property type="entry name" value="INT_C_like_1"/>
    <property type="match status" value="1"/>
</dbReference>
<protein>
    <submittedName>
        <fullName evidence="7">Integrase</fullName>
    </submittedName>
</protein>
<keyword evidence="4" id="KW-0233">DNA recombination</keyword>
<proteinExistence type="inferred from homology"/>
<comment type="similarity">
    <text evidence="1">Belongs to the 'phage' integrase family.</text>
</comment>
<dbReference type="PANTHER" id="PTHR30349:SF41">
    <property type="entry name" value="INTEGRASE_RECOMBINASE PROTEIN MJ0367-RELATED"/>
    <property type="match status" value="1"/>
</dbReference>
<dbReference type="InterPro" id="IPR046668">
    <property type="entry name" value="DUF6538"/>
</dbReference>
<name>A0A3S0J211_STEMA</name>
<reference evidence="7 8" key="1">
    <citation type="submission" date="2018-12" db="EMBL/GenBank/DDBJ databases">
        <authorList>
            <person name="Kartti S."/>
            <person name="Manni A."/>
            <person name="Chemao El Fihri M.W."/>
            <person name="Laamarti M."/>
            <person name="Temsamani L."/>
            <person name="El Jamali J.E."/>
            <person name="Ouadghiri M."/>
            <person name="Ibrahimi A."/>
            <person name="Filati-Maltouf A."/>
        </authorList>
    </citation>
    <scope>NUCLEOTIDE SEQUENCE [LARGE SCALE GENOMIC DNA]</scope>
    <source>
        <strain evidence="7 8">MDMC339</strain>
    </source>
</reference>
<dbReference type="PANTHER" id="PTHR30349">
    <property type="entry name" value="PHAGE INTEGRASE-RELATED"/>
    <property type="match status" value="1"/>
</dbReference>
<evidence type="ECO:0000256" key="1">
    <source>
        <dbReference type="ARBA" id="ARBA00008857"/>
    </source>
</evidence>
<evidence type="ECO:0000256" key="5">
    <source>
        <dbReference type="SAM" id="MobiDB-lite"/>
    </source>
</evidence>
<comment type="caution">
    <text evidence="7">The sequence shown here is derived from an EMBL/GenBank/DDBJ whole genome shotgun (WGS) entry which is preliminary data.</text>
</comment>
<evidence type="ECO:0000256" key="2">
    <source>
        <dbReference type="ARBA" id="ARBA00022908"/>
    </source>
</evidence>
<dbReference type="SUPFAM" id="SSF56349">
    <property type="entry name" value="DNA breaking-rejoining enzymes"/>
    <property type="match status" value="1"/>
</dbReference>
<organism evidence="7 8">
    <name type="scientific">Stenotrophomonas maltophilia</name>
    <name type="common">Pseudomonas maltophilia</name>
    <name type="synonym">Xanthomonas maltophilia</name>
    <dbReference type="NCBI Taxonomy" id="40324"/>
    <lineage>
        <taxon>Bacteria</taxon>
        <taxon>Pseudomonadati</taxon>
        <taxon>Pseudomonadota</taxon>
        <taxon>Gammaproteobacteria</taxon>
        <taxon>Lysobacterales</taxon>
        <taxon>Lysobacteraceae</taxon>
        <taxon>Stenotrophomonas</taxon>
        <taxon>Stenotrophomonas maltophilia group</taxon>
    </lineage>
</organism>
<evidence type="ECO:0000256" key="3">
    <source>
        <dbReference type="ARBA" id="ARBA00023125"/>
    </source>
</evidence>
<dbReference type="EMBL" id="RXLZ01000002">
    <property type="protein sequence ID" value="RTQ92151.1"/>
    <property type="molecule type" value="Genomic_DNA"/>
</dbReference>
<dbReference type="Gene3D" id="1.10.443.10">
    <property type="entry name" value="Intergrase catalytic core"/>
    <property type="match status" value="1"/>
</dbReference>
<dbReference type="InterPro" id="IPR011010">
    <property type="entry name" value="DNA_brk_join_enz"/>
</dbReference>
<dbReference type="InterPro" id="IPR050090">
    <property type="entry name" value="Tyrosine_recombinase_XerCD"/>
</dbReference>
<gene>
    <name evidence="7" type="ORF">EKL94_00880</name>
</gene>